<proteinExistence type="predicted"/>
<protein>
    <recommendedName>
        <fullName evidence="3">Transposase</fullName>
    </recommendedName>
</protein>
<evidence type="ECO:0008006" key="3">
    <source>
        <dbReference type="Google" id="ProtNLM"/>
    </source>
</evidence>
<evidence type="ECO:0000313" key="2">
    <source>
        <dbReference type="Proteomes" id="UP000003330"/>
    </source>
</evidence>
<gene>
    <name evidence="1" type="ORF">STRIC_1086</name>
</gene>
<reference evidence="1 2" key="1">
    <citation type="journal article" date="2014" name="Int. J. Syst. Evol. Microbiol.">
        <title>Phylogenomics and the dynamic genome evolution of the genus Streptococcus.</title>
        <authorList>
            <consortium name="The Broad Institute Genome Sequencing Platform"/>
            <person name="Richards V.P."/>
            <person name="Palmer S.R."/>
            <person name="Pavinski Bitar P.D."/>
            <person name="Qin X."/>
            <person name="Weinstock G.M."/>
            <person name="Highlander S.K."/>
            <person name="Town C.D."/>
            <person name="Burne R.A."/>
            <person name="Stanhope M.J."/>
        </authorList>
    </citation>
    <scope>NUCLEOTIDE SEQUENCE [LARGE SCALE GENOMIC DNA]</scope>
    <source>
        <strain evidence="1 2">707-05</strain>
    </source>
</reference>
<dbReference type="AlphaFoldDB" id="G5K2R9"/>
<dbReference type="EMBL" id="AEUX02000006">
    <property type="protein sequence ID" value="EHI69745.1"/>
    <property type="molecule type" value="Genomic_DNA"/>
</dbReference>
<dbReference type="Proteomes" id="UP000003330">
    <property type="component" value="Unassembled WGS sequence"/>
</dbReference>
<name>G5K2R9_9STRE</name>
<keyword evidence="2" id="KW-1185">Reference proteome</keyword>
<sequence length="50" mass="6016">MAMRRTIETRFSELCSLFDMERTLARGMTGLQLRIEQIILAYNLRYFEIN</sequence>
<organism evidence="1 2">
    <name type="scientific">Streptococcus ictaluri 707-05</name>
    <dbReference type="NCBI Taxonomy" id="764299"/>
    <lineage>
        <taxon>Bacteria</taxon>
        <taxon>Bacillati</taxon>
        <taxon>Bacillota</taxon>
        <taxon>Bacilli</taxon>
        <taxon>Lactobacillales</taxon>
        <taxon>Streptococcaceae</taxon>
        <taxon>Streptococcus</taxon>
    </lineage>
</organism>
<comment type="caution">
    <text evidence="1">The sequence shown here is derived from an EMBL/GenBank/DDBJ whole genome shotgun (WGS) entry which is preliminary data.</text>
</comment>
<accession>G5K2R9</accession>
<evidence type="ECO:0000313" key="1">
    <source>
        <dbReference type="EMBL" id="EHI69745.1"/>
    </source>
</evidence>